<evidence type="ECO:0000256" key="2">
    <source>
        <dbReference type="SAM" id="Phobius"/>
    </source>
</evidence>
<evidence type="ECO:0000256" key="1">
    <source>
        <dbReference type="ARBA" id="ARBA00023157"/>
    </source>
</evidence>
<dbReference type="InterPro" id="IPR053231">
    <property type="entry name" value="GPCR_LN-TM7"/>
</dbReference>
<evidence type="ECO:0000313" key="5">
    <source>
        <dbReference type="Proteomes" id="UP001054837"/>
    </source>
</evidence>
<accession>A0AAV4MH05</accession>
<dbReference type="AlphaFoldDB" id="A0AAV4MH05"/>
<keyword evidence="1" id="KW-1015">Disulfide bond</keyword>
<gene>
    <name evidence="4" type="primary">AVEN_207688_1</name>
    <name evidence="4" type="ORF">CDAR_610671</name>
</gene>
<keyword evidence="2" id="KW-0812">Transmembrane</keyword>
<dbReference type="PANTHER" id="PTHR45902:SF1">
    <property type="entry name" value="LATROPHILIN RECEPTOR-LIKE PROTEIN A"/>
    <property type="match status" value="1"/>
</dbReference>
<feature type="transmembrane region" description="Helical" evidence="2">
    <location>
        <begin position="6"/>
        <end position="25"/>
    </location>
</feature>
<dbReference type="PROSITE" id="PS50958">
    <property type="entry name" value="SMB_2"/>
    <property type="match status" value="1"/>
</dbReference>
<reference evidence="4 5" key="1">
    <citation type="submission" date="2021-06" db="EMBL/GenBank/DDBJ databases">
        <title>Caerostris darwini draft genome.</title>
        <authorList>
            <person name="Kono N."/>
            <person name="Arakawa K."/>
        </authorList>
    </citation>
    <scope>NUCLEOTIDE SEQUENCE [LARGE SCALE GENOMIC DNA]</scope>
</reference>
<comment type="caution">
    <text evidence="4">The sequence shown here is derived from an EMBL/GenBank/DDBJ whole genome shotgun (WGS) entry which is preliminary data.</text>
</comment>
<proteinExistence type="predicted"/>
<dbReference type="Proteomes" id="UP001054837">
    <property type="component" value="Unassembled WGS sequence"/>
</dbReference>
<evidence type="ECO:0000313" key="4">
    <source>
        <dbReference type="EMBL" id="GIX71130.1"/>
    </source>
</evidence>
<dbReference type="InterPro" id="IPR001212">
    <property type="entry name" value="Somatomedin_B_dom"/>
</dbReference>
<keyword evidence="2" id="KW-0472">Membrane</keyword>
<organism evidence="4 5">
    <name type="scientific">Caerostris darwini</name>
    <dbReference type="NCBI Taxonomy" id="1538125"/>
    <lineage>
        <taxon>Eukaryota</taxon>
        <taxon>Metazoa</taxon>
        <taxon>Ecdysozoa</taxon>
        <taxon>Arthropoda</taxon>
        <taxon>Chelicerata</taxon>
        <taxon>Arachnida</taxon>
        <taxon>Araneae</taxon>
        <taxon>Araneomorphae</taxon>
        <taxon>Entelegynae</taxon>
        <taxon>Araneoidea</taxon>
        <taxon>Araneidae</taxon>
        <taxon>Caerostris</taxon>
    </lineage>
</organism>
<name>A0AAV4MH05_9ARAC</name>
<feature type="domain" description="SMB" evidence="3">
    <location>
        <begin position="34"/>
        <end position="81"/>
    </location>
</feature>
<keyword evidence="2" id="KW-1133">Transmembrane helix</keyword>
<evidence type="ECO:0000259" key="3">
    <source>
        <dbReference type="PROSITE" id="PS50958"/>
    </source>
</evidence>
<keyword evidence="5" id="KW-1185">Reference proteome</keyword>
<protein>
    <submittedName>
        <fullName evidence="4">SMB domain-containing protein</fullName>
    </submittedName>
</protein>
<dbReference type="PANTHER" id="PTHR45902">
    <property type="entry name" value="LATROPHILIN RECEPTOR-LIKE PROTEIN A"/>
    <property type="match status" value="1"/>
</dbReference>
<dbReference type="EMBL" id="BPLQ01000420">
    <property type="protein sequence ID" value="GIX71130.1"/>
    <property type="molecule type" value="Genomic_DNA"/>
</dbReference>
<sequence>MRCQYFYFNVLFVVCLSSLYCVLTVDYEDLQRLEFQNCPLKNSCSRMGASDFYERVCECDPACRTFGDCCADSGMRLVRQTRPQKCLNYGNFTHQGAYVINSCPTNYAGPVEVRQQCQHDNFSDPIVSTPVTDTLNRKTYLNRYCALCNNASPTSLTTWLISACKVYDSSTRVSWADIHYSSDARKWGVRREGRFEECDFMFDMPPSVSGIVRPCRANIVSTCHPSWTRQNYVRDCASYMTVVTDARSVAYRNPHCAMCNNVPVTELMCLSSFVFLRKSKPFSFALLLDVNRSDGDVVGSTRSASETCPSGQKYDPFFKKCRTLVCALPGYTMVDGRCMKQ</sequence>